<gene>
    <name evidence="1" type="ORF">HMPREF0580_0804</name>
</gene>
<dbReference type="HOGENOM" id="CLU_1784691_0_0_11"/>
<protein>
    <submittedName>
        <fullName evidence="1">Uncharacterized protein</fullName>
    </submittedName>
</protein>
<comment type="caution">
    <text evidence="1">The sequence shown here is derived from an EMBL/GenBank/DDBJ whole genome shotgun (WGS) entry which is preliminary data.</text>
</comment>
<keyword evidence="2" id="KW-1185">Reference proteome</keyword>
<sequence length="145" mass="16861">MPFKTYGYKYGKKTRLRSIPARLVFTPALITKSNHLILLRLTILIIHVFYQSPQADKPVSIGIWLVMKHAATAVAFAHIERLWNPQFPYQRLDTSPVSVFRRSANKTMSFLLQHTARRFLQQNIDFPAQLRFHILVELPLPKHGI</sequence>
<reference evidence="1" key="1">
    <citation type="submission" date="2010-08" db="EMBL/GenBank/DDBJ databases">
        <authorList>
            <person name="Muzny D."/>
            <person name="Qin X."/>
            <person name="Deng J."/>
            <person name="Jiang H."/>
            <person name="Liu Y."/>
            <person name="Qu J."/>
            <person name="Song X.-Z."/>
            <person name="Zhang L."/>
            <person name="Thornton R."/>
            <person name="Coyle M."/>
            <person name="Francisco L."/>
            <person name="Jackson L."/>
            <person name="Javaid M."/>
            <person name="Korchina V."/>
            <person name="Kovar C."/>
            <person name="Mata R."/>
            <person name="Mathew T."/>
            <person name="Ngo R."/>
            <person name="Nguyen L."/>
            <person name="Nguyen N."/>
            <person name="Okwuonu G."/>
            <person name="Ongeri F."/>
            <person name="Pham C."/>
            <person name="Simmons D."/>
            <person name="Wilczek-Boney K."/>
            <person name="Hale W."/>
            <person name="Jakkamsetti A."/>
            <person name="Pham P."/>
            <person name="Ruth R."/>
            <person name="San Lucas F."/>
            <person name="Warren J."/>
            <person name="Zhang J."/>
            <person name="Zhao Z."/>
            <person name="Zhou C."/>
            <person name="Zhu D."/>
            <person name="Lee S."/>
            <person name="Bess C."/>
            <person name="Blankenburg K."/>
            <person name="Forbes L."/>
            <person name="Fu Q."/>
            <person name="Gubbala S."/>
            <person name="Hirani K."/>
            <person name="Jayaseelan J.C."/>
            <person name="Lara F."/>
            <person name="Munidasa M."/>
            <person name="Palculict T."/>
            <person name="Patil S."/>
            <person name="Pu L.-L."/>
            <person name="Saada N."/>
            <person name="Tang L."/>
            <person name="Weissenberger G."/>
            <person name="Zhu Y."/>
            <person name="Hemphill L."/>
            <person name="Shang Y."/>
            <person name="Youmans B."/>
            <person name="Ayvaz T."/>
            <person name="Ross M."/>
            <person name="Santibanez J."/>
            <person name="Aqrawi P."/>
            <person name="Gross S."/>
            <person name="Joshi V."/>
            <person name="Fowler G."/>
            <person name="Nazareth L."/>
            <person name="Reid J."/>
            <person name="Worley K."/>
            <person name="Petrosino J."/>
            <person name="Highlander S."/>
            <person name="Gibbs R."/>
        </authorList>
    </citation>
    <scope>NUCLEOTIDE SEQUENCE [LARGE SCALE GENOMIC DNA]</scope>
    <source>
        <strain evidence="1">ATCC 35239</strain>
    </source>
</reference>
<proteinExistence type="predicted"/>
<accession>E0QPI9</accession>
<organism evidence="1 2">
    <name type="scientific">Mobiluncus mulieris ATCC 35239</name>
    <dbReference type="NCBI Taxonomy" id="871571"/>
    <lineage>
        <taxon>Bacteria</taxon>
        <taxon>Bacillati</taxon>
        <taxon>Actinomycetota</taxon>
        <taxon>Actinomycetes</taxon>
        <taxon>Actinomycetales</taxon>
        <taxon>Actinomycetaceae</taxon>
        <taxon>Mobiluncus</taxon>
    </lineage>
</organism>
<dbReference type="AlphaFoldDB" id="E0QPI9"/>
<dbReference type="Proteomes" id="UP000003045">
    <property type="component" value="Unassembled WGS sequence"/>
</dbReference>
<evidence type="ECO:0000313" key="2">
    <source>
        <dbReference type="Proteomes" id="UP000003045"/>
    </source>
</evidence>
<dbReference type="EMBL" id="AEET01000018">
    <property type="protein sequence ID" value="EFM46549.1"/>
    <property type="molecule type" value="Genomic_DNA"/>
</dbReference>
<evidence type="ECO:0000313" key="1">
    <source>
        <dbReference type="EMBL" id="EFM46549.1"/>
    </source>
</evidence>
<name>E0QPI9_9ACTO</name>